<feature type="non-terminal residue" evidence="1">
    <location>
        <position position="1"/>
    </location>
</feature>
<evidence type="ECO:0000313" key="1">
    <source>
        <dbReference type="EMBL" id="KKN14778.1"/>
    </source>
</evidence>
<accession>A0A0F9RBZ1</accession>
<name>A0A0F9RBZ1_9ZZZZ</name>
<dbReference type="AlphaFoldDB" id="A0A0F9RBZ1"/>
<sequence>TDGLGALKTLIDALPTASEIQTEMEENGASLLDTIRDDLDNATDGLGALKTLIDAIQADLGDFSAQTNLQTLLAALGIPDVAGKPLYTVLVTDLLSHGTFGLSAIKTLIDAIPTVSEIQTEMEENGASLLDTITDELANATDGLSALKTLIDAIQTQVDATGVVVASRTTAFGRVAAKDQLAATTIDLNQAAATYDLFTGTSQVVILESLNFKCPTGAAGGALTSIAIQTDDATVAVIINSTDGDVSNLTSEADLFWTGSIYITVGTKVRLTIGGGAHGTAYVCNVTAKGRAVVDGGYLA</sequence>
<dbReference type="EMBL" id="LAZR01003783">
    <property type="protein sequence ID" value="KKN14778.1"/>
    <property type="molecule type" value="Genomic_DNA"/>
</dbReference>
<protein>
    <submittedName>
        <fullName evidence="1">Uncharacterized protein</fullName>
    </submittedName>
</protein>
<gene>
    <name evidence="1" type="ORF">LCGC14_0992640</name>
</gene>
<comment type="caution">
    <text evidence="1">The sequence shown here is derived from an EMBL/GenBank/DDBJ whole genome shotgun (WGS) entry which is preliminary data.</text>
</comment>
<organism evidence="1">
    <name type="scientific">marine sediment metagenome</name>
    <dbReference type="NCBI Taxonomy" id="412755"/>
    <lineage>
        <taxon>unclassified sequences</taxon>
        <taxon>metagenomes</taxon>
        <taxon>ecological metagenomes</taxon>
    </lineage>
</organism>
<reference evidence="1" key="1">
    <citation type="journal article" date="2015" name="Nature">
        <title>Complex archaea that bridge the gap between prokaryotes and eukaryotes.</title>
        <authorList>
            <person name="Spang A."/>
            <person name="Saw J.H."/>
            <person name="Jorgensen S.L."/>
            <person name="Zaremba-Niedzwiedzka K."/>
            <person name="Martijn J."/>
            <person name="Lind A.E."/>
            <person name="van Eijk R."/>
            <person name="Schleper C."/>
            <person name="Guy L."/>
            <person name="Ettema T.J."/>
        </authorList>
    </citation>
    <scope>NUCLEOTIDE SEQUENCE</scope>
</reference>
<proteinExistence type="predicted"/>